<dbReference type="SUPFAM" id="SSF81891">
    <property type="entry name" value="Poly A polymerase C-terminal region-like"/>
    <property type="match status" value="1"/>
</dbReference>
<dbReference type="Pfam" id="PF01743">
    <property type="entry name" value="PolyA_pol"/>
    <property type="match status" value="1"/>
</dbReference>
<keyword evidence="7" id="KW-1185">Reference proteome</keyword>
<evidence type="ECO:0000256" key="4">
    <source>
        <dbReference type="RuleBase" id="RU003953"/>
    </source>
</evidence>
<reference evidence="6 7" key="1">
    <citation type="submission" date="2021-06" db="EMBL/GenBank/DDBJ databases">
        <title>Genome sequence of Babesia caballi.</title>
        <authorList>
            <person name="Yamagishi J."/>
            <person name="Kidaka T."/>
            <person name="Ochi A."/>
        </authorList>
    </citation>
    <scope>NUCLEOTIDE SEQUENCE [LARGE SCALE GENOMIC DNA]</scope>
    <source>
        <strain evidence="6">USDA-D6B2</strain>
    </source>
</reference>
<dbReference type="GO" id="GO:0052927">
    <property type="term" value="F:CC tRNA cytidylyltransferase activity"/>
    <property type="evidence" value="ECO:0007669"/>
    <property type="project" value="TreeGrafter"/>
</dbReference>
<evidence type="ECO:0000313" key="6">
    <source>
        <dbReference type="EMBL" id="GIX65107.1"/>
    </source>
</evidence>
<evidence type="ECO:0000256" key="1">
    <source>
        <dbReference type="ARBA" id="ARBA00007265"/>
    </source>
</evidence>
<dbReference type="InterPro" id="IPR043519">
    <property type="entry name" value="NT_sf"/>
</dbReference>
<dbReference type="PANTHER" id="PTHR13734">
    <property type="entry name" value="TRNA-NUCLEOTIDYLTRANSFERASE"/>
    <property type="match status" value="1"/>
</dbReference>
<name>A0AAV4LXZ7_BABCB</name>
<dbReference type="Gene3D" id="1.10.3090.10">
    <property type="entry name" value="cca-adding enzyme, domain 2"/>
    <property type="match status" value="1"/>
</dbReference>
<protein>
    <submittedName>
        <fullName evidence="6">tRNA nucleotidyltransferase</fullName>
    </submittedName>
</protein>
<comment type="caution">
    <text evidence="6">The sequence shown here is derived from an EMBL/GenBank/DDBJ whole genome shotgun (WGS) entry which is preliminary data.</text>
</comment>
<evidence type="ECO:0000256" key="2">
    <source>
        <dbReference type="ARBA" id="ARBA00022679"/>
    </source>
</evidence>
<keyword evidence="2 4" id="KW-0808">Transferase</keyword>
<dbReference type="RefSeq" id="XP_067717176.1">
    <property type="nucleotide sequence ID" value="XM_067861075.1"/>
</dbReference>
<dbReference type="CDD" id="cd05398">
    <property type="entry name" value="NT_ClassII-CCAase"/>
    <property type="match status" value="1"/>
</dbReference>
<organism evidence="6 7">
    <name type="scientific">Babesia caballi</name>
    <dbReference type="NCBI Taxonomy" id="5871"/>
    <lineage>
        <taxon>Eukaryota</taxon>
        <taxon>Sar</taxon>
        <taxon>Alveolata</taxon>
        <taxon>Apicomplexa</taxon>
        <taxon>Aconoidasida</taxon>
        <taxon>Piroplasmida</taxon>
        <taxon>Babesiidae</taxon>
        <taxon>Babesia</taxon>
    </lineage>
</organism>
<dbReference type="GeneID" id="94196588"/>
<evidence type="ECO:0000313" key="7">
    <source>
        <dbReference type="Proteomes" id="UP001497744"/>
    </source>
</evidence>
<dbReference type="GO" id="GO:0003723">
    <property type="term" value="F:RNA binding"/>
    <property type="evidence" value="ECO:0007669"/>
    <property type="project" value="UniProtKB-KW"/>
</dbReference>
<dbReference type="InterPro" id="IPR002646">
    <property type="entry name" value="PolA_pol_head_dom"/>
</dbReference>
<dbReference type="GO" id="GO:0005739">
    <property type="term" value="C:mitochondrion"/>
    <property type="evidence" value="ECO:0007669"/>
    <property type="project" value="UniProtKB-ARBA"/>
</dbReference>
<keyword evidence="3 4" id="KW-0694">RNA-binding</keyword>
<dbReference type="AlphaFoldDB" id="A0AAV4LXZ7"/>
<sequence>MLSHGLSRTTQKVAYLQSVRIPRFYYGTPNEVNAKRLSLTTRFRSILSSAAFCAVAKSFGRVKNGTFASLVDEAIYSTRKAPKETAMELRAAPDLAAADGSEGSVVIVADLYRNGSSQKIQSVEIVITKEESELFNLLRECLIFSGLKIELRVAGGWVRDKLLRVASKDIDIALEHITGVEFCNHLNAFTEKSRGFHKTVGIVKRRPEQSKHLETATLNILGLNVDFVNLRSEDYAENSRIPVMKIGTPLEDAMRRDFTINSLFYNISTNTIEDHTGKGIEDLNAQIIRTCSPAFSTFMDDPLRVIRAARFSARLGYRLDDEIVTASSNPQVLYQLEHKVAKARIAQELDDMLSRGDTPMAFELMKLFGVLPILVRERPRDTPSDRQIDSGCKTMVLVRECLKCLKWNQIDRKLAYIAAFCSPLKGEATIDKCTCIEHVIKSRLRLPNKVASGANTIVEGSEEFAAVLSNLPLNIEDLREALGAIVRRIGPLWKEALLLSMASEAFDNSTITPDHLTQKYSDVEIRIHDLNLQDAYSLKAPITGKELMDLLPGLKPGPQFKEALDFQIKQLLRSPSLSKQELVHSVTNAFKDKV</sequence>
<proteinExistence type="inferred from homology"/>
<dbReference type="Proteomes" id="UP001497744">
    <property type="component" value="Unassembled WGS sequence"/>
</dbReference>
<evidence type="ECO:0000259" key="5">
    <source>
        <dbReference type="Pfam" id="PF01743"/>
    </source>
</evidence>
<comment type="similarity">
    <text evidence="1 4">Belongs to the tRNA nucleotidyltransferase/poly(A) polymerase family.</text>
</comment>
<dbReference type="Gene3D" id="3.30.460.10">
    <property type="entry name" value="Beta Polymerase, domain 2"/>
    <property type="match status" value="1"/>
</dbReference>
<dbReference type="SUPFAM" id="SSF81301">
    <property type="entry name" value="Nucleotidyltransferase"/>
    <property type="match status" value="1"/>
</dbReference>
<dbReference type="FunFam" id="3.30.460.10:FF:000019">
    <property type="entry name" value="tRNA nucleotidyltransferase cca2"/>
    <property type="match status" value="1"/>
</dbReference>
<feature type="domain" description="Poly A polymerase head" evidence="5">
    <location>
        <begin position="151"/>
        <end position="289"/>
    </location>
</feature>
<evidence type="ECO:0000256" key="3">
    <source>
        <dbReference type="ARBA" id="ARBA00022884"/>
    </source>
</evidence>
<dbReference type="EMBL" id="BPLF01000004">
    <property type="protein sequence ID" value="GIX65107.1"/>
    <property type="molecule type" value="Genomic_DNA"/>
</dbReference>
<gene>
    <name evidence="6" type="ORF">BcabD6B2_45420</name>
</gene>
<dbReference type="GO" id="GO:0052929">
    <property type="term" value="F:ATP:3'-cytidine-cytidine-tRNA adenylyltransferase activity"/>
    <property type="evidence" value="ECO:0007669"/>
    <property type="project" value="TreeGrafter"/>
</dbReference>
<accession>A0AAV4LXZ7</accession>
<dbReference type="PANTHER" id="PTHR13734:SF5">
    <property type="entry name" value="CCA TRNA NUCLEOTIDYLTRANSFERASE, MITOCHONDRIAL"/>
    <property type="match status" value="1"/>
</dbReference>
<dbReference type="GO" id="GO:0001680">
    <property type="term" value="P:tRNA 3'-terminal CCA addition"/>
    <property type="evidence" value="ECO:0007669"/>
    <property type="project" value="TreeGrafter"/>
</dbReference>